<feature type="transmembrane region" description="Helical" evidence="12">
    <location>
        <begin position="2508"/>
        <end position="2534"/>
    </location>
</feature>
<evidence type="ECO:0000256" key="9">
    <source>
        <dbReference type="ARBA" id="ARBA00023292"/>
    </source>
</evidence>
<feature type="domain" description="EGF-like" evidence="14">
    <location>
        <begin position="1515"/>
        <end position="1557"/>
    </location>
</feature>
<feature type="disulfide bond" evidence="11">
    <location>
        <begin position="2287"/>
        <end position="2308"/>
    </location>
</feature>
<accession>A0AAV7N691</accession>
<dbReference type="Gene3D" id="2.10.25.10">
    <property type="entry name" value="Laminin"/>
    <property type="match status" value="13"/>
</dbReference>
<dbReference type="Proteomes" id="UP001066276">
    <property type="component" value="Chromosome 9"/>
</dbReference>
<dbReference type="Pfam" id="PF24887">
    <property type="entry name" value="EGF_STAB1-2"/>
    <property type="match status" value="1"/>
</dbReference>
<comment type="subcellular location">
    <subcellularLocation>
        <location evidence="1">Membrane</location>
        <topology evidence="1">Single-pass type I membrane protein</topology>
    </subcellularLocation>
</comment>
<dbReference type="InterPro" id="IPR016186">
    <property type="entry name" value="C-type_lectin-like/link_sf"/>
</dbReference>
<feature type="domain" description="EGF-like" evidence="14">
    <location>
        <begin position="913"/>
        <end position="955"/>
    </location>
</feature>
<evidence type="ECO:0000256" key="1">
    <source>
        <dbReference type="ARBA" id="ARBA00004479"/>
    </source>
</evidence>
<feature type="domain" description="FAS1" evidence="15">
    <location>
        <begin position="2354"/>
        <end position="2492"/>
    </location>
</feature>
<feature type="domain" description="EGF-like" evidence="14">
    <location>
        <begin position="2002"/>
        <end position="2040"/>
    </location>
</feature>
<evidence type="ECO:0000256" key="6">
    <source>
        <dbReference type="ARBA" id="ARBA00023157"/>
    </source>
</evidence>
<dbReference type="InterPro" id="IPR056806">
    <property type="entry name" value="EGF_STAB1-2"/>
</dbReference>
<keyword evidence="13" id="KW-0732">Signal</keyword>
<feature type="domain" description="FAS1" evidence="15">
    <location>
        <begin position="997"/>
        <end position="1127"/>
    </location>
</feature>
<evidence type="ECO:0000256" key="10">
    <source>
        <dbReference type="PROSITE-ProRule" id="PRU00076"/>
    </source>
</evidence>
<feature type="domain" description="FAS1" evidence="15">
    <location>
        <begin position="1138"/>
        <end position="1267"/>
    </location>
</feature>
<keyword evidence="8" id="KW-0325">Glycoprotein</keyword>
<dbReference type="InterPro" id="IPR001881">
    <property type="entry name" value="EGF-like_Ca-bd_dom"/>
</dbReference>
<feature type="domain" description="FAS1" evidence="15">
    <location>
        <begin position="1743"/>
        <end position="1883"/>
    </location>
</feature>
<keyword evidence="9" id="KW-0424">Laminin EGF-like domain</keyword>
<evidence type="ECO:0000256" key="7">
    <source>
        <dbReference type="ARBA" id="ARBA00023170"/>
    </source>
</evidence>
<dbReference type="FunFam" id="2.30.180.10:FF:000005">
    <property type="entry name" value="Stabilin 2"/>
    <property type="match status" value="2"/>
</dbReference>
<evidence type="ECO:0000256" key="3">
    <source>
        <dbReference type="ARBA" id="ARBA00022692"/>
    </source>
</evidence>
<feature type="domain" description="EGF-like" evidence="14">
    <location>
        <begin position="2047"/>
        <end position="2084"/>
    </location>
</feature>
<feature type="disulfide bond" evidence="10">
    <location>
        <begin position="2030"/>
        <end position="2039"/>
    </location>
</feature>
<dbReference type="FunFam" id="3.10.100.10:FF:000001">
    <property type="entry name" value="Hyaluronan proteoglycan link protein 1"/>
    <property type="match status" value="1"/>
</dbReference>
<organism evidence="17 18">
    <name type="scientific">Pleurodeles waltl</name>
    <name type="common">Iberian ribbed newt</name>
    <dbReference type="NCBI Taxonomy" id="8319"/>
    <lineage>
        <taxon>Eukaryota</taxon>
        <taxon>Metazoa</taxon>
        <taxon>Chordata</taxon>
        <taxon>Craniata</taxon>
        <taxon>Vertebrata</taxon>
        <taxon>Euteleostomi</taxon>
        <taxon>Amphibia</taxon>
        <taxon>Batrachia</taxon>
        <taxon>Caudata</taxon>
        <taxon>Salamandroidea</taxon>
        <taxon>Salamandridae</taxon>
        <taxon>Pleurodelinae</taxon>
        <taxon>Pleurodeles</taxon>
    </lineage>
</organism>
<dbReference type="SUPFAM" id="SSF56436">
    <property type="entry name" value="C-type lectin-like"/>
    <property type="match status" value="1"/>
</dbReference>
<dbReference type="Gene3D" id="2.30.180.10">
    <property type="entry name" value="FAS1 domain"/>
    <property type="match status" value="7"/>
</dbReference>
<feature type="domain" description="EGF-like" evidence="14">
    <location>
        <begin position="216"/>
        <end position="255"/>
    </location>
</feature>
<dbReference type="PROSITE" id="PS01241">
    <property type="entry name" value="LINK_1"/>
    <property type="match status" value="1"/>
</dbReference>
<feature type="disulfide bond" evidence="10">
    <location>
        <begin position="1437"/>
        <end position="1447"/>
    </location>
</feature>
<feature type="domain" description="EGF-like" evidence="14">
    <location>
        <begin position="2165"/>
        <end position="2207"/>
    </location>
</feature>
<feature type="disulfide bond" evidence="11">
    <location>
        <begin position="2263"/>
        <end position="2332"/>
    </location>
</feature>
<protein>
    <recommendedName>
        <fullName evidence="19">Stabilin-1</fullName>
    </recommendedName>
</protein>
<keyword evidence="2 10" id="KW-0245">EGF-like domain</keyword>
<dbReference type="InterPro" id="IPR036378">
    <property type="entry name" value="FAS1_dom_sf"/>
</dbReference>
<evidence type="ECO:0000256" key="12">
    <source>
        <dbReference type="SAM" id="Phobius"/>
    </source>
</evidence>
<dbReference type="PANTHER" id="PTHR24038:SF8">
    <property type="entry name" value="STABILIN-1"/>
    <property type="match status" value="1"/>
</dbReference>
<evidence type="ECO:0000256" key="11">
    <source>
        <dbReference type="PROSITE-ProRule" id="PRU00323"/>
    </source>
</evidence>
<dbReference type="EMBL" id="JANPWB010000013">
    <property type="protein sequence ID" value="KAJ1111576.1"/>
    <property type="molecule type" value="Genomic_DNA"/>
</dbReference>
<dbReference type="InterPro" id="IPR000538">
    <property type="entry name" value="Link_dom"/>
</dbReference>
<dbReference type="FunFam" id="2.30.180.10:FF:000014">
    <property type="entry name" value="Stabilin 1"/>
    <property type="match status" value="1"/>
</dbReference>
<evidence type="ECO:0000256" key="2">
    <source>
        <dbReference type="ARBA" id="ARBA00022536"/>
    </source>
</evidence>
<evidence type="ECO:0000313" key="18">
    <source>
        <dbReference type="Proteomes" id="UP001066276"/>
    </source>
</evidence>
<dbReference type="GO" id="GO:0005540">
    <property type="term" value="F:hyaluronic acid binding"/>
    <property type="evidence" value="ECO:0007669"/>
    <property type="project" value="InterPro"/>
</dbReference>
<feature type="domain" description="EGF-like" evidence="14">
    <location>
        <begin position="1392"/>
        <end position="1429"/>
    </location>
</feature>
<dbReference type="SMART" id="SM00179">
    <property type="entry name" value="EGF_CA"/>
    <property type="match status" value="6"/>
</dbReference>
<evidence type="ECO:0008006" key="19">
    <source>
        <dbReference type="Google" id="ProtNLM"/>
    </source>
</evidence>
<comment type="caution">
    <text evidence="17">The sequence shown here is derived from an EMBL/GenBank/DDBJ whole genome shotgun (WGS) entry which is preliminary data.</text>
</comment>
<feature type="disulfide bond" evidence="10">
    <location>
        <begin position="204"/>
        <end position="213"/>
    </location>
</feature>
<feature type="domain" description="EGF-like" evidence="14">
    <location>
        <begin position="177"/>
        <end position="214"/>
    </location>
</feature>
<feature type="disulfide bond" evidence="10">
    <location>
        <begin position="767"/>
        <end position="776"/>
    </location>
</feature>
<feature type="domain" description="Link" evidence="16">
    <location>
        <begin position="2241"/>
        <end position="2334"/>
    </location>
</feature>
<dbReference type="Gene3D" id="3.10.100.10">
    <property type="entry name" value="Mannose-Binding Protein A, subunit A"/>
    <property type="match status" value="1"/>
</dbReference>
<proteinExistence type="predicted"/>
<keyword evidence="5 12" id="KW-0472">Membrane</keyword>
<sequence length="2602" mass="281206">MAAPGVLFLIRCFILAASCIPRTQGDQETPAGTGAPVIDCRRMCPSLATATQCLSKQKVNLTTACTSCAASHKVLCPVGSKKITQGAGVTGCRYTVDMGGVSLLLSGCSHTCEKMISLKECCPGRWGSACHECPGGWKAPCSGHGTCLDGVTGNGTCLCDERFGGFACQECADENAFGPDCASACNCKFGVCRAGIAGDGSCTCQAGYTGPKCDQEHPACKALDCGENSYCKDSADGGPTCECLPGYEKNGPSCTRQDPCHISPCSPLADCSATGKSQPTCTCKSGYQGDGKVCIPINPCTVQNGGCLGKSTRCVYEGPNKSSCVCERGMKTTNISAGCYANPTCKPTTCGKSAQCEPGPDQTFRCVCQEGEISDSRNCYGNIMRQIQSLNTVGQQTGKLSYGIRMLEEGCALTLRKLGPFTVFVPVSQTAIDSDLAPFLCKLHIIPGVHLAADLNQMKTLWTLGGESMQFKGKAFTYTSSPNVSYFIMSPNQPAANGVIHIIDKARTTVTPSTNRDAQLRIGDILQNTEAFSRFQTMLENCGLPPILEGPGPFTVFVPSNKAVDALRDGRLIYLFTQAKNKLQELVKNHIFSTAAVTLDKLMTMSGILTMANELVTLNISRDGQILLGESGAVIGQRRDILASNGIIHALDGVLVPSSILPILPHRCPEVTHRLVTGPCSHCDSPAPCPANSTDLGTVQMGCLIELDYKTNQLGCARYCNQAISEPGCCKGFFGPDCRQCPAGFSNPCFGRGLCSDGIQGNGSCMCFEDYKGMACHICSNPNRHGENCEEECKCVHGICDNRPGSGGVCQTRSCKEGFTGVLCDRRAVPCGPSGLSQYCHLYAVCEMSGDITRCVCADGYEGDGFSCQPVDLCSRPERGGCSENALCNSTGPGTASCQCNPGWAGDGRVCLPIDNCQLESRGGCHVNADCAFVEPGKNKCTCKRGYAGDGYLCDLLNPCLENNGDCHDMAECRPLGAGERTCICPENFRGDGMTCYGDVLYELESNPDFADFNEWTKKSAFLIPGGTNVTVLVPSEAAIKNLSQEVQDLWLKPYMLPFLLRAHFLRGSFVIDQLKEYIGQELSTLNPRTKWEIRDTNNTVMIDKASIVVADIPAANGIIHIINKVLIPFVGDVPPSHPGLQRQLDLVTSFTEFKDSLQLHRLSEEVEASGSKFTIFVPGGEAVAEYFNASHTETLDNETLKYHIILGEKLRLADLKDGMHRSTMLGSSFWLTFYRKGNQTYVNDVSLDGSVFETKNGVIIGVSQVLRIQKNHCDVNKPTVVKSKCSKCARGIVCPVGTLLEPPLQSAKSDCVNTKALRNIQGCMFKCTKVSVIPGCCEGYFGHQCLMCPGKPGNWCSGNGICQDGINGTGECICHEGFHGTACETCEPGRYGKDCKSECPCVHGRCRDGVDGDGSCDCYKGWRGFTCAMDIDSDLCNGTCSHYANCFPGPADSEPTCSCSAGYIGNGTHCTEFDPCSPLNSGCSANANCTRVAVGERICTCREGYTGDGILCLEIDGCQESNGGCHVNAECTKTGPNLVACNCLPGYGGDGRQSCKPIDLCKEDKGGCSQFANCEFTGPATRNCSCKKDYVGDGITCVGKISVELNHNPAAAIFNQFLRANKIKDLTGEGPYTVFVPHENLAWNVTTMKEWAAQSLARDLLLYHAVGCHQMLLSDLQSQTSITSLMGGRIAVSTNEGGEVYLNNEAKIIKSDLIAKNGVIHFIDRMLLPYNLEAQSTPLQFAEKNITEAARNYGFSIFSRLLQDANLLSLVTDPVHLPFTMLWPTDAAFGSLSENQQRYLYHEDHRDKLAAYLKVLMIRDVKIVAANLPLVHVVRTMYGSTISFKCSKDDIGALTVGEENARIIRRHMEFNGGIAHGIDQLLEPPNLGAQCDRFITVELSSTELTCGSCSFVPACPRGSTSKGEYNHCKYPFRHRWLPFPHRTSRWQRPFNYVNDYYDLLDYGYHQGWKPQVTMINGCRKRCFSTTWTPECCKNHYGRECRACPGGLESPCSNHGECKDGISESGECVCFEGFNGTACELCAPGRYSPACLACNCTENGACDEGVSGDGSCFCNEGWTGKSCEIQQEVLPLCSPACHINATCRSDNLCACHPYYEGDGWSCTVMDRCAQYNGGCSEYALCTQQGVHIQCQCLEGYRGDGVVCIPIDRCADGQNGGCSEHATCISTGPNSRRCECREGYVGTGIQCLPKAEPPLDRCLEANGGCHAEAVCADLHYQEKTAGVFHLQSRQGKYSLTYEEAEEGCAAEGATLATFQQLSAAQQFGLHLCLVGWMDNRTAGYPTTFPNPSCGDGHVGIVDYGPRSNLSEKWDAFCFRVKDVQCTCRDGYVGDGNFCNGNLLEVLASTPHFSIFHLMLLGYANATDRGLDFLDFLSNETSYKTLFVPLDSSFEENMTLTWRDIEHHVSVSGVLLVSYNLTEGSLVPSRTGYNLSISTCSAMNCTSSQGSMMVNNRVIVDFDIFAFNGIIHSIRGPLAAPLETVFNPTSPHSYVARAVIAAAVVGGALVILAMTSWCYFKHRDQEIQFHYFKAEMQEGTPSKQQNDNPPIVNIPNPVYGAHDSFFEAFGNSFDDDNFSDTHRILGDD</sequence>
<dbReference type="InterPro" id="IPR000742">
    <property type="entry name" value="EGF"/>
</dbReference>
<dbReference type="InterPro" id="IPR000782">
    <property type="entry name" value="FAS1_domain"/>
</dbReference>
<feature type="chain" id="PRO_5043854701" description="Stabilin-1" evidence="13">
    <location>
        <begin position="26"/>
        <end position="2602"/>
    </location>
</feature>
<dbReference type="GO" id="GO:0007155">
    <property type="term" value="P:cell adhesion"/>
    <property type="evidence" value="ECO:0007669"/>
    <property type="project" value="InterPro"/>
</dbReference>
<feature type="domain" description="FAS1" evidence="15">
    <location>
        <begin position="519"/>
        <end position="655"/>
    </location>
</feature>
<dbReference type="InterPro" id="IPR024731">
    <property type="entry name" value="NELL2-like_EGF"/>
</dbReference>
<keyword evidence="3 12" id="KW-0812">Transmembrane</keyword>
<keyword evidence="6 10" id="KW-1015">Disulfide bond</keyword>
<feature type="disulfide bond" evidence="10">
    <location>
        <begin position="159"/>
        <end position="168"/>
    </location>
</feature>
<feature type="domain" description="FAS1" evidence="15">
    <location>
        <begin position="1599"/>
        <end position="1728"/>
    </location>
</feature>
<feature type="domain" description="EGF-like" evidence="14">
    <location>
        <begin position="956"/>
        <end position="997"/>
    </location>
</feature>
<keyword evidence="18" id="KW-1185">Reference proteome</keyword>
<dbReference type="PROSITE" id="PS50026">
    <property type="entry name" value="EGF_3"/>
    <property type="match status" value="17"/>
</dbReference>
<dbReference type="SMART" id="SM00445">
    <property type="entry name" value="LINK"/>
    <property type="match status" value="1"/>
</dbReference>
<dbReference type="InterPro" id="IPR002049">
    <property type="entry name" value="LE_dom"/>
</dbReference>
<dbReference type="PROSITE" id="PS01186">
    <property type="entry name" value="EGF_2"/>
    <property type="match status" value="12"/>
</dbReference>
<feature type="disulfide bond" evidence="10">
    <location>
        <begin position="1441"/>
        <end position="1458"/>
    </location>
</feature>
<dbReference type="Pfam" id="PF00193">
    <property type="entry name" value="Xlink"/>
    <property type="match status" value="1"/>
</dbReference>
<name>A0AAV7N691_PLEWA</name>
<dbReference type="Pfam" id="PF12947">
    <property type="entry name" value="EGF_3"/>
    <property type="match status" value="8"/>
</dbReference>
<evidence type="ECO:0000313" key="17">
    <source>
        <dbReference type="EMBL" id="KAJ1111576.1"/>
    </source>
</evidence>
<feature type="domain" description="EGF-like" evidence="14">
    <location>
        <begin position="256"/>
        <end position="295"/>
    </location>
</feature>
<dbReference type="InterPro" id="IPR016187">
    <property type="entry name" value="CTDL_fold"/>
</dbReference>
<feature type="domain" description="EGF-like" evidence="14">
    <location>
        <begin position="131"/>
        <end position="169"/>
    </location>
</feature>
<evidence type="ECO:0000256" key="8">
    <source>
        <dbReference type="ARBA" id="ARBA00023180"/>
    </source>
</evidence>
<dbReference type="SMART" id="SM00554">
    <property type="entry name" value="FAS1"/>
    <property type="match status" value="7"/>
</dbReference>
<evidence type="ECO:0000256" key="4">
    <source>
        <dbReference type="ARBA" id="ARBA00022989"/>
    </source>
</evidence>
<dbReference type="SMART" id="SM00181">
    <property type="entry name" value="EGF"/>
    <property type="match status" value="23"/>
</dbReference>
<dbReference type="FunFam" id="2.10.25.10:FF:000040">
    <property type="entry name" value="Stabilin 2"/>
    <property type="match status" value="5"/>
</dbReference>
<feature type="domain" description="EGF-like" evidence="14">
    <location>
        <begin position="1473"/>
        <end position="1514"/>
    </location>
</feature>
<dbReference type="SMART" id="SM00180">
    <property type="entry name" value="EGF_Lam"/>
    <property type="match status" value="4"/>
</dbReference>
<evidence type="ECO:0000259" key="15">
    <source>
        <dbReference type="PROSITE" id="PS50213"/>
    </source>
</evidence>
<dbReference type="PROSITE" id="PS50213">
    <property type="entry name" value="FAS1"/>
    <property type="match status" value="7"/>
</dbReference>
<evidence type="ECO:0000259" key="16">
    <source>
        <dbReference type="PROSITE" id="PS50963"/>
    </source>
</evidence>
<dbReference type="PROSITE" id="PS50963">
    <property type="entry name" value="LINK_2"/>
    <property type="match status" value="1"/>
</dbReference>
<dbReference type="Pfam" id="PF02469">
    <property type="entry name" value="Fasciclin"/>
    <property type="match status" value="6"/>
</dbReference>
<feature type="domain" description="EGF-like" evidence="14">
    <location>
        <begin position="1353"/>
        <end position="1385"/>
    </location>
</feature>
<feature type="disulfide bond" evidence="10">
    <location>
        <begin position="1400"/>
        <end position="1417"/>
    </location>
</feature>
<comment type="caution">
    <text evidence="10">Lacks conserved residue(s) required for the propagation of feature annotation.</text>
</comment>
<feature type="domain" description="EGF-like" evidence="14">
    <location>
        <begin position="2124"/>
        <end position="2164"/>
    </location>
</feature>
<gene>
    <name evidence="17" type="ORF">NDU88_008898</name>
</gene>
<keyword evidence="7" id="KW-0675">Receptor</keyword>
<feature type="disulfide bond" evidence="10">
    <location>
        <begin position="1375"/>
        <end position="1384"/>
    </location>
</feature>
<dbReference type="GO" id="GO:0005509">
    <property type="term" value="F:calcium ion binding"/>
    <property type="evidence" value="ECO:0007669"/>
    <property type="project" value="InterPro"/>
</dbReference>
<feature type="signal peptide" evidence="13">
    <location>
        <begin position="1"/>
        <end position="25"/>
    </location>
</feature>
<dbReference type="GO" id="GO:0016020">
    <property type="term" value="C:membrane"/>
    <property type="evidence" value="ECO:0007669"/>
    <property type="project" value="UniProtKB-SubCell"/>
</dbReference>
<feature type="domain" description="FAS1" evidence="15">
    <location>
        <begin position="387"/>
        <end position="507"/>
    </location>
</feature>
<keyword evidence="4 12" id="KW-1133">Transmembrane helix</keyword>
<dbReference type="Gene3D" id="2.170.300.10">
    <property type="entry name" value="Tie2 ligand-binding domain superfamily"/>
    <property type="match status" value="1"/>
</dbReference>
<dbReference type="SUPFAM" id="SSF57196">
    <property type="entry name" value="EGF/Laminin"/>
    <property type="match status" value="1"/>
</dbReference>
<evidence type="ECO:0000259" key="14">
    <source>
        <dbReference type="PROSITE" id="PS50026"/>
    </source>
</evidence>
<feature type="domain" description="EGF-like" evidence="14">
    <location>
        <begin position="870"/>
        <end position="912"/>
    </location>
</feature>
<dbReference type="PROSITE" id="PS00022">
    <property type="entry name" value="EGF_1"/>
    <property type="match status" value="7"/>
</dbReference>
<evidence type="ECO:0000256" key="5">
    <source>
        <dbReference type="ARBA" id="ARBA00023136"/>
    </source>
</evidence>
<feature type="domain" description="EGF-like" evidence="14">
    <location>
        <begin position="737"/>
        <end position="777"/>
    </location>
</feature>
<reference evidence="17" key="1">
    <citation type="journal article" date="2022" name="bioRxiv">
        <title>Sequencing and chromosome-scale assembly of the giantPleurodeles waltlgenome.</title>
        <authorList>
            <person name="Brown T."/>
            <person name="Elewa A."/>
            <person name="Iarovenko S."/>
            <person name="Subramanian E."/>
            <person name="Araus A.J."/>
            <person name="Petzold A."/>
            <person name="Susuki M."/>
            <person name="Suzuki K.-i.T."/>
            <person name="Hayashi T."/>
            <person name="Toyoda A."/>
            <person name="Oliveira C."/>
            <person name="Osipova E."/>
            <person name="Leigh N.D."/>
            <person name="Simon A."/>
            <person name="Yun M.H."/>
        </authorList>
    </citation>
    <scope>NUCLEOTIDE SEQUENCE</scope>
    <source>
        <strain evidence="17">20211129_DDA</strain>
        <tissue evidence="17">Liver</tissue>
    </source>
</reference>
<feature type="disulfide bond" evidence="10">
    <location>
        <begin position="2074"/>
        <end position="2083"/>
    </location>
</feature>
<dbReference type="PANTHER" id="PTHR24038">
    <property type="entry name" value="STABILIN"/>
    <property type="match status" value="1"/>
</dbReference>
<feature type="disulfide bond" evidence="10">
    <location>
        <begin position="1419"/>
        <end position="1428"/>
    </location>
</feature>
<dbReference type="SUPFAM" id="SSF82153">
    <property type="entry name" value="FAS1 domain"/>
    <property type="match status" value="7"/>
</dbReference>
<evidence type="ECO:0000256" key="13">
    <source>
        <dbReference type="SAM" id="SignalP"/>
    </source>
</evidence>
<feature type="disulfide bond" evidence="10">
    <location>
        <begin position="185"/>
        <end position="202"/>
    </location>
</feature>
<feature type="domain" description="EGF-like" evidence="14">
    <location>
        <begin position="1433"/>
        <end position="1472"/>
    </location>
</feature>